<keyword evidence="4" id="KW-1185">Reference proteome</keyword>
<dbReference type="InterPro" id="IPR000742">
    <property type="entry name" value="EGF"/>
</dbReference>
<evidence type="ECO:0000313" key="3">
    <source>
        <dbReference type="EMBL" id="CAL8125418.1"/>
    </source>
</evidence>
<evidence type="ECO:0000256" key="1">
    <source>
        <dbReference type="SAM" id="SignalP"/>
    </source>
</evidence>
<proteinExistence type="predicted"/>
<comment type="caution">
    <text evidence="3">The sequence shown here is derived from an EMBL/GenBank/DDBJ whole genome shotgun (WGS) entry which is preliminary data.</text>
</comment>
<feature type="domain" description="EGF-like" evidence="2">
    <location>
        <begin position="125"/>
        <end position="139"/>
    </location>
</feature>
<sequence length="234" mass="26112">MLMFSRTLIIWRFLLFLTLWNLANGESYPHHEPFEGSNMGHHHYYGDGAFNGKKCDAQTKCKAEDGFVCIDGMCACQYSQQQLSSEKKCLSLVHGPCLTSKNVSLPCTANAKCVPDLQSYNYHKCVCADGYIESHQRTCHLAYGQPCGNDRSQICDHIGGLACVEGTCKCRDDLQVYNEKEKKCKGIVGAICQFLEHDFCVGGTSCEDELRGYETIGLCKCDPGLKWNGEKCEK</sequence>
<feature type="signal peptide" evidence="1">
    <location>
        <begin position="1"/>
        <end position="25"/>
    </location>
</feature>
<dbReference type="PROSITE" id="PS01186">
    <property type="entry name" value="EGF_2"/>
    <property type="match status" value="1"/>
</dbReference>
<organism evidence="3 4">
    <name type="scientific">Orchesella dallaii</name>
    <dbReference type="NCBI Taxonomy" id="48710"/>
    <lineage>
        <taxon>Eukaryota</taxon>
        <taxon>Metazoa</taxon>
        <taxon>Ecdysozoa</taxon>
        <taxon>Arthropoda</taxon>
        <taxon>Hexapoda</taxon>
        <taxon>Collembola</taxon>
        <taxon>Entomobryomorpha</taxon>
        <taxon>Entomobryoidea</taxon>
        <taxon>Orchesellidae</taxon>
        <taxon>Orchesellinae</taxon>
        <taxon>Orchesella</taxon>
    </lineage>
</organism>
<reference evidence="3 4" key="1">
    <citation type="submission" date="2024-08" db="EMBL/GenBank/DDBJ databases">
        <authorList>
            <person name="Cucini C."/>
            <person name="Frati F."/>
        </authorList>
    </citation>
    <scope>NUCLEOTIDE SEQUENCE [LARGE SCALE GENOMIC DNA]</scope>
</reference>
<evidence type="ECO:0000313" key="4">
    <source>
        <dbReference type="Proteomes" id="UP001642540"/>
    </source>
</evidence>
<protein>
    <recommendedName>
        <fullName evidence="2">EGF-like domain-containing protein</fullName>
    </recommendedName>
</protein>
<keyword evidence="1" id="KW-0732">Signal</keyword>
<gene>
    <name evidence="3" type="ORF">ODALV1_LOCUS20958</name>
</gene>
<dbReference type="EMBL" id="CAXLJM020000069">
    <property type="protein sequence ID" value="CAL8125418.1"/>
    <property type="molecule type" value="Genomic_DNA"/>
</dbReference>
<evidence type="ECO:0000259" key="2">
    <source>
        <dbReference type="PROSITE" id="PS01186"/>
    </source>
</evidence>
<dbReference type="Proteomes" id="UP001642540">
    <property type="component" value="Unassembled WGS sequence"/>
</dbReference>
<name>A0ABP1RFG9_9HEXA</name>
<feature type="chain" id="PRO_5046261070" description="EGF-like domain-containing protein" evidence="1">
    <location>
        <begin position="26"/>
        <end position="234"/>
    </location>
</feature>
<accession>A0ABP1RFG9</accession>